<evidence type="ECO:0000313" key="4">
    <source>
        <dbReference type="Proteomes" id="UP000467841"/>
    </source>
</evidence>
<feature type="domain" description="Integrase zinc-binding" evidence="2">
    <location>
        <begin position="76"/>
        <end position="133"/>
    </location>
</feature>
<evidence type="ECO:0000256" key="1">
    <source>
        <dbReference type="SAM" id="MobiDB-lite"/>
    </source>
</evidence>
<protein>
    <recommendedName>
        <fullName evidence="2">Integrase zinc-binding domain-containing protein</fullName>
    </recommendedName>
</protein>
<feature type="compositionally biased region" description="Acidic residues" evidence="1">
    <location>
        <begin position="1"/>
        <end position="18"/>
    </location>
</feature>
<feature type="region of interest" description="Disordered" evidence="1">
    <location>
        <begin position="1"/>
        <end position="21"/>
    </location>
</feature>
<dbReference type="PANTHER" id="PTHR48475">
    <property type="entry name" value="RIBONUCLEASE H"/>
    <property type="match status" value="1"/>
</dbReference>
<keyword evidence="4" id="KW-1185">Reference proteome</keyword>
<dbReference type="AlphaFoldDB" id="A0A6D2LGH4"/>
<evidence type="ECO:0000313" key="3">
    <source>
        <dbReference type="EMBL" id="CAA7059310.1"/>
    </source>
</evidence>
<evidence type="ECO:0000259" key="2">
    <source>
        <dbReference type="Pfam" id="PF17921"/>
    </source>
</evidence>
<dbReference type="PANTHER" id="PTHR48475:SF1">
    <property type="entry name" value="RNASE H TYPE-1 DOMAIN-CONTAINING PROTEIN"/>
    <property type="match status" value="1"/>
</dbReference>
<dbReference type="InterPro" id="IPR041588">
    <property type="entry name" value="Integrase_H2C2"/>
</dbReference>
<dbReference type="GO" id="GO:0003676">
    <property type="term" value="F:nucleic acid binding"/>
    <property type="evidence" value="ECO:0007669"/>
    <property type="project" value="InterPro"/>
</dbReference>
<proteinExistence type="predicted"/>
<dbReference type="Pfam" id="PF17921">
    <property type="entry name" value="Integrase_H2C2"/>
    <property type="match status" value="1"/>
</dbReference>
<organism evidence="3 4">
    <name type="scientific">Microthlaspi erraticum</name>
    <dbReference type="NCBI Taxonomy" id="1685480"/>
    <lineage>
        <taxon>Eukaryota</taxon>
        <taxon>Viridiplantae</taxon>
        <taxon>Streptophyta</taxon>
        <taxon>Embryophyta</taxon>
        <taxon>Tracheophyta</taxon>
        <taxon>Spermatophyta</taxon>
        <taxon>Magnoliopsida</taxon>
        <taxon>eudicotyledons</taxon>
        <taxon>Gunneridae</taxon>
        <taxon>Pentapetalae</taxon>
        <taxon>rosids</taxon>
        <taxon>malvids</taxon>
        <taxon>Brassicales</taxon>
        <taxon>Brassicaceae</taxon>
        <taxon>Coluteocarpeae</taxon>
        <taxon>Microthlaspi</taxon>
    </lineage>
</organism>
<comment type="caution">
    <text evidence="3">The sequence shown here is derived from an EMBL/GenBank/DDBJ whole genome shotgun (WGS) entry which is preliminary data.</text>
</comment>
<gene>
    <name evidence="3" type="ORF">MERR_LOCUS46546</name>
</gene>
<dbReference type="Proteomes" id="UP000467841">
    <property type="component" value="Unassembled WGS sequence"/>
</dbReference>
<dbReference type="InterPro" id="IPR036397">
    <property type="entry name" value="RNaseH_sf"/>
</dbReference>
<dbReference type="OrthoDB" id="1934939at2759"/>
<name>A0A6D2LGH4_9BRAS</name>
<reference evidence="3" key="1">
    <citation type="submission" date="2020-01" db="EMBL/GenBank/DDBJ databases">
        <authorList>
            <person name="Mishra B."/>
        </authorList>
    </citation>
    <scope>NUCLEOTIDE SEQUENCE [LARGE SCALE GENOMIC DNA]</scope>
</reference>
<dbReference type="Gene3D" id="1.10.340.70">
    <property type="match status" value="1"/>
</dbReference>
<sequence>MAISQEEEEDENLIDDESAEHKSWQDEIRNYLINDAVPEERWAARRLRRKAAYYFLRNNELFRWSANKVILRCCDEAQAKTIMVETHEGASGNHAGGRSLVLKIKKIGYIWPTMIGDCINVAAKCVSCQRYAPAINAPTQALQPAIPAYPFMPWGMDIVGPMPRSRQCAYLLIVTDYFTKIEGYQGDWADELDGVLWSHRTTPKTVSGETLFSLSHGCKALAPAELHVASLRLSLMPLNPALNDDSLLHSLDHAEELRDRALLHMQNYHQQATRYYDRKVRNRRFELYDLVSKKVHDFTKPEHAGKFGFHWEGPFRITKIIKPGVYELDDCQGNPLPRSWNSMNLRKFYT</sequence>
<accession>A0A6D2LGH4</accession>
<dbReference type="EMBL" id="CACVBM020001762">
    <property type="protein sequence ID" value="CAA7059310.1"/>
    <property type="molecule type" value="Genomic_DNA"/>
</dbReference>
<dbReference type="Gene3D" id="3.30.420.10">
    <property type="entry name" value="Ribonuclease H-like superfamily/Ribonuclease H"/>
    <property type="match status" value="1"/>
</dbReference>